<dbReference type="Pfam" id="PF03972">
    <property type="entry name" value="MmgE_PrpD_N"/>
    <property type="match status" value="1"/>
</dbReference>
<feature type="domain" description="MmgE/PrpD C-terminal" evidence="4">
    <location>
        <begin position="293"/>
        <end position="467"/>
    </location>
</feature>
<protein>
    <submittedName>
        <fullName evidence="5">Putative 2-methylcitrate dehydratase</fullName>
    </submittedName>
</protein>
<evidence type="ECO:0000259" key="3">
    <source>
        <dbReference type="Pfam" id="PF03972"/>
    </source>
</evidence>
<name>A0A5N6U5L1_ASPAV</name>
<dbReference type="InterPro" id="IPR005656">
    <property type="entry name" value="MmgE_PrpD"/>
</dbReference>
<feature type="domain" description="MmgE/PrpD N-terminal" evidence="3">
    <location>
        <begin position="19"/>
        <end position="274"/>
    </location>
</feature>
<dbReference type="NCBIfam" id="TIGR02330">
    <property type="entry name" value="prpD"/>
    <property type="match status" value="1"/>
</dbReference>
<dbReference type="OrthoDB" id="10055203at2759"/>
<reference evidence="5 6" key="1">
    <citation type="submission" date="2019-04" db="EMBL/GenBank/DDBJ databases">
        <title>Friends and foes A comparative genomics study of 23 Aspergillus species from section Flavi.</title>
        <authorList>
            <consortium name="DOE Joint Genome Institute"/>
            <person name="Kjaerbolling I."/>
            <person name="Vesth T."/>
            <person name="Frisvad J.C."/>
            <person name="Nybo J.L."/>
            <person name="Theobald S."/>
            <person name="Kildgaard S."/>
            <person name="Isbrandt T."/>
            <person name="Kuo A."/>
            <person name="Sato A."/>
            <person name="Lyhne E.K."/>
            <person name="Kogle M.E."/>
            <person name="Wiebenga A."/>
            <person name="Kun R.S."/>
            <person name="Lubbers R.J."/>
            <person name="Makela M.R."/>
            <person name="Barry K."/>
            <person name="Chovatia M."/>
            <person name="Clum A."/>
            <person name="Daum C."/>
            <person name="Haridas S."/>
            <person name="He G."/>
            <person name="LaButti K."/>
            <person name="Lipzen A."/>
            <person name="Mondo S."/>
            <person name="Riley R."/>
            <person name="Salamov A."/>
            <person name="Simmons B.A."/>
            <person name="Magnuson J.K."/>
            <person name="Henrissat B."/>
            <person name="Mortensen U.H."/>
            <person name="Larsen T.O."/>
            <person name="Devries R.P."/>
            <person name="Grigoriev I.V."/>
            <person name="Machida M."/>
            <person name="Baker S.E."/>
            <person name="Andersen M.R."/>
        </authorList>
    </citation>
    <scope>NUCLEOTIDE SEQUENCE [LARGE SCALE GENOMIC DNA]</scope>
    <source>
        <strain evidence="5 6">IBT 18842</strain>
    </source>
</reference>
<dbReference type="PANTHER" id="PTHR16943:SF15">
    <property type="entry name" value="DEHYDRATASE (PRPD), PUTATIVE-RELATED"/>
    <property type="match status" value="1"/>
</dbReference>
<dbReference type="Gene3D" id="3.30.1330.120">
    <property type="entry name" value="2-methylcitrate dehydratase PrpD"/>
    <property type="match status" value="1"/>
</dbReference>
<dbReference type="InterPro" id="IPR042183">
    <property type="entry name" value="MmgE/PrpD_sf_1"/>
</dbReference>
<evidence type="ECO:0000259" key="4">
    <source>
        <dbReference type="Pfam" id="PF19305"/>
    </source>
</evidence>
<evidence type="ECO:0000313" key="6">
    <source>
        <dbReference type="Proteomes" id="UP000325780"/>
    </source>
</evidence>
<keyword evidence="2" id="KW-0456">Lyase</keyword>
<dbReference type="SUPFAM" id="SSF103378">
    <property type="entry name" value="2-methylcitrate dehydratase PrpD"/>
    <property type="match status" value="1"/>
</dbReference>
<dbReference type="InterPro" id="IPR042188">
    <property type="entry name" value="MmgE/PrpD_sf_2"/>
</dbReference>
<evidence type="ECO:0000256" key="1">
    <source>
        <dbReference type="ARBA" id="ARBA00006174"/>
    </source>
</evidence>
<dbReference type="GO" id="GO:0005739">
    <property type="term" value="C:mitochondrion"/>
    <property type="evidence" value="ECO:0007669"/>
    <property type="project" value="TreeGrafter"/>
</dbReference>
<dbReference type="Gene3D" id="1.10.4100.10">
    <property type="entry name" value="2-methylcitrate dehydratase PrpD"/>
    <property type="match status" value="1"/>
</dbReference>
<accession>A0A5N6U5L1</accession>
<dbReference type="InterPro" id="IPR045336">
    <property type="entry name" value="MmgE_PrpD_N"/>
</dbReference>
<dbReference type="GO" id="GO:0019679">
    <property type="term" value="P:propionate metabolic process, methylcitrate cycle"/>
    <property type="evidence" value="ECO:0007669"/>
    <property type="project" value="InterPro"/>
</dbReference>
<keyword evidence="6" id="KW-1185">Reference proteome</keyword>
<dbReference type="PANTHER" id="PTHR16943">
    <property type="entry name" value="2-METHYLCITRATE DEHYDRATASE-RELATED"/>
    <property type="match status" value="1"/>
</dbReference>
<organism evidence="5 6">
    <name type="scientific">Aspergillus avenaceus</name>
    <dbReference type="NCBI Taxonomy" id="36643"/>
    <lineage>
        <taxon>Eukaryota</taxon>
        <taxon>Fungi</taxon>
        <taxon>Dikarya</taxon>
        <taxon>Ascomycota</taxon>
        <taxon>Pezizomycotina</taxon>
        <taxon>Eurotiomycetes</taxon>
        <taxon>Eurotiomycetidae</taxon>
        <taxon>Eurotiales</taxon>
        <taxon>Aspergillaceae</taxon>
        <taxon>Aspergillus</taxon>
        <taxon>Aspergillus subgen. Circumdati</taxon>
    </lineage>
</organism>
<dbReference type="InterPro" id="IPR036148">
    <property type="entry name" value="MmgE/PrpD_sf"/>
</dbReference>
<comment type="similarity">
    <text evidence="1">Belongs to the PrpD family.</text>
</comment>
<dbReference type="Pfam" id="PF19305">
    <property type="entry name" value="MmgE_PrpD_C"/>
    <property type="match status" value="1"/>
</dbReference>
<dbReference type="InterPro" id="IPR045337">
    <property type="entry name" value="MmgE_PrpD_C"/>
</dbReference>
<dbReference type="Proteomes" id="UP000325780">
    <property type="component" value="Unassembled WGS sequence"/>
</dbReference>
<proteinExistence type="inferred from homology"/>
<evidence type="ECO:0000313" key="5">
    <source>
        <dbReference type="EMBL" id="KAE8153830.1"/>
    </source>
</evidence>
<dbReference type="GO" id="GO:0047547">
    <property type="term" value="F:2-methylcitrate dehydratase activity"/>
    <property type="evidence" value="ECO:0007669"/>
    <property type="project" value="InterPro"/>
</dbReference>
<gene>
    <name evidence="5" type="ORF">BDV25DRAFT_168314</name>
</gene>
<dbReference type="EMBL" id="ML742035">
    <property type="protein sequence ID" value="KAE8153830.1"/>
    <property type="molecule type" value="Genomic_DNA"/>
</dbReference>
<dbReference type="GO" id="GO:0051537">
    <property type="term" value="F:2 iron, 2 sulfur cluster binding"/>
    <property type="evidence" value="ECO:0007669"/>
    <property type="project" value="InterPro"/>
</dbReference>
<sequence>MTVQADINALTGYDDIINQIVNYVYDYDIQSDAAWSRAITTLLDALGVAVESITTSTECASVLGPILPAPQQLPNGFRLPGTSYQLDILKGAFDMGTVIRYLDHNDAFPGAEWGHPSDNLGAILATADVCSRVARSEGRLDDVLTMKHVLTALIKAYEIQGVFQIKNAFNQVGLDHVILVKISATAVVSWLLGLTKDAAKAAVSHAWADGHPLRVYRQAPNTGPRKGWAAGDACMRAVHLALLGQTGQPGIRSALTAPKWGFYHVLFRGNQFDLPRPFGTWVVETVAYKIDTAEGHAITAAEAAWEIANQMKERGLTAADIDHIHVRTQRAAMIIINKEGDLHNPADRDHCLRYIVSVILLKGDQILTEDYQNNSPWATDPRVNDLRKRIHMEEDPQMTKDYHDPQVRSVSNAIQVTLKDGTQLDEVRIDFPKGHARRPETAHMLRSKAKNNLALGFSEERVEQILDTFQREDFAQLPVYEVLDLFAV</sequence>
<dbReference type="InterPro" id="IPR012705">
    <property type="entry name" value="2Me_IsoCit_deHydtase_PrpD"/>
</dbReference>
<evidence type="ECO:0000256" key="2">
    <source>
        <dbReference type="ARBA" id="ARBA00023239"/>
    </source>
</evidence>
<dbReference type="AlphaFoldDB" id="A0A5N6U5L1"/>